<keyword evidence="1" id="KW-0472">Membrane</keyword>
<feature type="transmembrane region" description="Helical" evidence="1">
    <location>
        <begin position="60"/>
        <end position="76"/>
    </location>
</feature>
<name>A0A2N6K5P8_FISMU</name>
<keyword evidence="1" id="KW-1133">Transmembrane helix</keyword>
<evidence type="ECO:0000313" key="2">
    <source>
        <dbReference type="EMBL" id="PLZ91962.1"/>
    </source>
</evidence>
<feature type="transmembrane region" description="Helical" evidence="1">
    <location>
        <begin position="107"/>
        <end position="129"/>
    </location>
</feature>
<organism evidence="2 3">
    <name type="scientific">Fischerella muscicola CCMEE 5323</name>
    <dbReference type="NCBI Taxonomy" id="2019572"/>
    <lineage>
        <taxon>Bacteria</taxon>
        <taxon>Bacillati</taxon>
        <taxon>Cyanobacteriota</taxon>
        <taxon>Cyanophyceae</taxon>
        <taxon>Nostocales</taxon>
        <taxon>Hapalosiphonaceae</taxon>
        <taxon>Fischerella</taxon>
    </lineage>
</organism>
<dbReference type="Proteomes" id="UP000235036">
    <property type="component" value="Unassembled WGS sequence"/>
</dbReference>
<feature type="transmembrane region" description="Helical" evidence="1">
    <location>
        <begin position="12"/>
        <end position="31"/>
    </location>
</feature>
<sequence length="182" mass="19881">MRTPWRLRDYVFAAFMTIGMVVAVIIVGPFAPPGFQLLAWAPLGGIFLTLGMARLQRRGSVALMILPLALLLGLISPIISLYLAATVLVTELVMFFVGNYRRKINRLLGNILFFSSANLGGLLLAAFLIKTSRADPFVKIVTQNWLLLLLTILAGVAGAIGWWLGELGIKQLQKAGKMDVDL</sequence>
<protein>
    <recommendedName>
        <fullName evidence="4">DUF2232 domain-containing protein</fullName>
    </recommendedName>
</protein>
<keyword evidence="3" id="KW-1185">Reference proteome</keyword>
<reference evidence="2 3" key="1">
    <citation type="submission" date="2017-08" db="EMBL/GenBank/DDBJ databases">
        <title>Genomes of Fischerella (Mastigocladus) sp. strains.</title>
        <authorList>
            <person name="Miller S.R."/>
        </authorList>
    </citation>
    <scope>NUCLEOTIDE SEQUENCE [LARGE SCALE GENOMIC DNA]</scope>
    <source>
        <strain evidence="2 3">CCMEE 5323</strain>
    </source>
</reference>
<gene>
    <name evidence="2" type="ORF">CEN44_07170</name>
</gene>
<feature type="transmembrane region" description="Helical" evidence="1">
    <location>
        <begin position="82"/>
        <end position="100"/>
    </location>
</feature>
<keyword evidence="1" id="KW-0812">Transmembrane</keyword>
<accession>A0A2N6K5P8</accession>
<feature type="transmembrane region" description="Helical" evidence="1">
    <location>
        <begin position="145"/>
        <end position="164"/>
    </location>
</feature>
<proteinExistence type="predicted"/>
<comment type="caution">
    <text evidence="2">The sequence shown here is derived from an EMBL/GenBank/DDBJ whole genome shotgun (WGS) entry which is preliminary data.</text>
</comment>
<evidence type="ECO:0000256" key="1">
    <source>
        <dbReference type="SAM" id="Phobius"/>
    </source>
</evidence>
<dbReference type="RefSeq" id="WP_016869577.1">
    <property type="nucleotide sequence ID" value="NZ_CAWNVR010000227.1"/>
</dbReference>
<evidence type="ECO:0000313" key="3">
    <source>
        <dbReference type="Proteomes" id="UP000235036"/>
    </source>
</evidence>
<evidence type="ECO:0008006" key="4">
    <source>
        <dbReference type="Google" id="ProtNLM"/>
    </source>
</evidence>
<feature type="transmembrane region" description="Helical" evidence="1">
    <location>
        <begin position="37"/>
        <end position="53"/>
    </location>
</feature>
<dbReference type="EMBL" id="NRQW01000146">
    <property type="protein sequence ID" value="PLZ91962.1"/>
    <property type="molecule type" value="Genomic_DNA"/>
</dbReference>
<dbReference type="AlphaFoldDB" id="A0A2N6K5P8"/>